<dbReference type="PROSITE" id="PS51362">
    <property type="entry name" value="TGF_BETA_2"/>
    <property type="match status" value="1"/>
</dbReference>
<dbReference type="InterPro" id="IPR017948">
    <property type="entry name" value="TGFb_CS"/>
</dbReference>
<dbReference type="Pfam" id="PF00019">
    <property type="entry name" value="TGF_beta"/>
    <property type="match status" value="1"/>
</dbReference>
<comment type="subcellular location">
    <subcellularLocation>
        <location evidence="1">Secreted</location>
    </subcellularLocation>
</comment>
<gene>
    <name evidence="14" type="primary">BMP2_1</name>
    <name evidence="14" type="ORF">SK128_007189</name>
</gene>
<comment type="caution">
    <text evidence="14">The sequence shown here is derived from an EMBL/GenBank/DDBJ whole genome shotgun (WGS) entry which is preliminary data.</text>
</comment>
<dbReference type="PROSITE" id="PS00250">
    <property type="entry name" value="TGF_BETA_1"/>
    <property type="match status" value="1"/>
</dbReference>
<evidence type="ECO:0000256" key="6">
    <source>
        <dbReference type="ARBA" id="ARBA00022782"/>
    </source>
</evidence>
<keyword evidence="3" id="KW-0217">Developmental protein</keyword>
<dbReference type="SMART" id="SM00204">
    <property type="entry name" value="TGFB"/>
    <property type="match status" value="1"/>
</dbReference>
<dbReference type="EMBL" id="JAXCGZ010020773">
    <property type="protein sequence ID" value="KAK7065479.1"/>
    <property type="molecule type" value="Genomic_DNA"/>
</dbReference>
<dbReference type="Pfam" id="PF00688">
    <property type="entry name" value="TGFb_propeptide"/>
    <property type="match status" value="1"/>
</dbReference>
<evidence type="ECO:0000256" key="9">
    <source>
        <dbReference type="ARBA" id="ARBA00023180"/>
    </source>
</evidence>
<comment type="similarity">
    <text evidence="2 10">Belongs to the TGF-beta family.</text>
</comment>
<evidence type="ECO:0000256" key="8">
    <source>
        <dbReference type="ARBA" id="ARBA00023157"/>
    </source>
</evidence>
<feature type="transmembrane region" description="Helical" evidence="12">
    <location>
        <begin position="6"/>
        <end position="27"/>
    </location>
</feature>
<name>A0AAN8WSF5_HALRR</name>
<reference evidence="14 15" key="1">
    <citation type="submission" date="2023-11" db="EMBL/GenBank/DDBJ databases">
        <title>Halocaridina rubra genome assembly.</title>
        <authorList>
            <person name="Smith C."/>
        </authorList>
    </citation>
    <scope>NUCLEOTIDE SEQUENCE [LARGE SCALE GENOMIC DNA]</scope>
    <source>
        <strain evidence="14">EP-1</strain>
        <tissue evidence="14">Whole</tissue>
    </source>
</reference>
<dbReference type="InterPro" id="IPR001111">
    <property type="entry name" value="TGF-b_propeptide"/>
</dbReference>
<evidence type="ECO:0000256" key="7">
    <source>
        <dbReference type="ARBA" id="ARBA00023030"/>
    </source>
</evidence>
<feature type="region of interest" description="Disordered" evidence="11">
    <location>
        <begin position="37"/>
        <end position="69"/>
    </location>
</feature>
<feature type="region of interest" description="Disordered" evidence="11">
    <location>
        <begin position="116"/>
        <end position="146"/>
    </location>
</feature>
<keyword evidence="4" id="KW-0964">Secreted</keyword>
<dbReference type="GO" id="GO:0005615">
    <property type="term" value="C:extracellular space"/>
    <property type="evidence" value="ECO:0007669"/>
    <property type="project" value="TreeGrafter"/>
</dbReference>
<dbReference type="GO" id="GO:0005125">
    <property type="term" value="F:cytokine activity"/>
    <property type="evidence" value="ECO:0007669"/>
    <property type="project" value="TreeGrafter"/>
</dbReference>
<dbReference type="InterPro" id="IPR015615">
    <property type="entry name" value="TGF-beta-rel"/>
</dbReference>
<keyword evidence="5" id="KW-0732">Signal</keyword>
<evidence type="ECO:0000259" key="13">
    <source>
        <dbReference type="PROSITE" id="PS51362"/>
    </source>
</evidence>
<evidence type="ECO:0000256" key="10">
    <source>
        <dbReference type="RuleBase" id="RU000354"/>
    </source>
</evidence>
<evidence type="ECO:0000256" key="1">
    <source>
        <dbReference type="ARBA" id="ARBA00004613"/>
    </source>
</evidence>
<evidence type="ECO:0000256" key="5">
    <source>
        <dbReference type="ARBA" id="ARBA00022729"/>
    </source>
</evidence>
<feature type="region of interest" description="Disordered" evidence="11">
    <location>
        <begin position="181"/>
        <end position="219"/>
    </location>
</feature>
<dbReference type="GO" id="GO:0030154">
    <property type="term" value="P:cell differentiation"/>
    <property type="evidence" value="ECO:0007669"/>
    <property type="project" value="UniProtKB-KW"/>
</dbReference>
<feature type="compositionally biased region" description="Gly residues" evidence="11">
    <location>
        <begin position="38"/>
        <end position="49"/>
    </location>
</feature>
<keyword evidence="12" id="KW-1133">Transmembrane helix</keyword>
<dbReference type="PANTHER" id="PTHR11848">
    <property type="entry name" value="TGF-BETA FAMILY"/>
    <property type="match status" value="1"/>
</dbReference>
<dbReference type="GO" id="GO:0008083">
    <property type="term" value="F:growth factor activity"/>
    <property type="evidence" value="ECO:0007669"/>
    <property type="project" value="UniProtKB-KW"/>
</dbReference>
<keyword evidence="12" id="KW-0472">Membrane</keyword>
<feature type="compositionally biased region" description="Basic and acidic residues" evidence="11">
    <location>
        <begin position="50"/>
        <end position="62"/>
    </location>
</feature>
<dbReference type="SUPFAM" id="SSF57501">
    <property type="entry name" value="Cystine-knot cytokines"/>
    <property type="match status" value="1"/>
</dbReference>
<evidence type="ECO:0000256" key="3">
    <source>
        <dbReference type="ARBA" id="ARBA00022473"/>
    </source>
</evidence>
<feature type="domain" description="TGF-beta family profile" evidence="13">
    <location>
        <begin position="330"/>
        <end position="447"/>
    </location>
</feature>
<evidence type="ECO:0000313" key="15">
    <source>
        <dbReference type="Proteomes" id="UP001381693"/>
    </source>
</evidence>
<dbReference type="Proteomes" id="UP001381693">
    <property type="component" value="Unassembled WGS sequence"/>
</dbReference>
<sequence>MTVPPWWWWCCRVMVTVVVWTVTISIVSSTAPTAIVAGAGGGVAEGGGEGTREGEGGSRSDNKNPLPKDAFPSVVQQLEKSLLSMFGMQQRPRVKRGSVPPFMLELYKQQTGETISSQLDEEETTRPPPVPSAAHTTNTIRSFAHKESRGDKIYPVHKMRFRFNVTNIPTDEILHTAELRISHGRHKSAPAISPDEETSREGDQQSLSSHRRKKRSQDRPYMQRIMVYDILRPATKSTEPAIRLMDTKLIDARSDGVQVLDVSDAVHRWITKPSANYGVLVEVVPLKNNAIVEDTTNVQLRKQQSSDDTQWYERQPLLVTYTNDGKSKARNRRNAVNKHKKTKNYCKRYPLYVDFRKVGWQDWIVAPAGYDAFYCKGDCPFPLSEEMNATNHAVVQTLVNSRYPDRVPKACCVPTELTAISMLYMDDYERFVLKNHQDMVVEGCGCR</sequence>
<evidence type="ECO:0000313" key="14">
    <source>
        <dbReference type="EMBL" id="KAK7065479.1"/>
    </source>
</evidence>
<evidence type="ECO:0000256" key="12">
    <source>
        <dbReference type="SAM" id="Phobius"/>
    </source>
</evidence>
<keyword evidence="6" id="KW-0221">Differentiation</keyword>
<dbReference type="PANTHER" id="PTHR11848:SF263">
    <property type="entry name" value="PROTEIN DECAPENTAPLEGIC"/>
    <property type="match status" value="1"/>
</dbReference>
<dbReference type="InterPro" id="IPR029034">
    <property type="entry name" value="Cystine-knot_cytokine"/>
</dbReference>
<evidence type="ECO:0000256" key="4">
    <source>
        <dbReference type="ARBA" id="ARBA00022525"/>
    </source>
</evidence>
<protein>
    <submittedName>
        <fullName evidence="14">Bone morphogenetic protein 2</fullName>
    </submittedName>
</protein>
<dbReference type="AlphaFoldDB" id="A0AAN8WSF5"/>
<dbReference type="FunFam" id="2.10.90.10:FF:000103">
    <property type="entry name" value="Bone morphogenetic protein 16"/>
    <property type="match status" value="1"/>
</dbReference>
<keyword evidence="15" id="KW-1185">Reference proteome</keyword>
<evidence type="ECO:0000256" key="11">
    <source>
        <dbReference type="SAM" id="MobiDB-lite"/>
    </source>
</evidence>
<dbReference type="Gene3D" id="2.60.120.970">
    <property type="match status" value="1"/>
</dbReference>
<organism evidence="14 15">
    <name type="scientific">Halocaridina rubra</name>
    <name type="common">Hawaiian red shrimp</name>
    <dbReference type="NCBI Taxonomy" id="373956"/>
    <lineage>
        <taxon>Eukaryota</taxon>
        <taxon>Metazoa</taxon>
        <taxon>Ecdysozoa</taxon>
        <taxon>Arthropoda</taxon>
        <taxon>Crustacea</taxon>
        <taxon>Multicrustacea</taxon>
        <taxon>Malacostraca</taxon>
        <taxon>Eumalacostraca</taxon>
        <taxon>Eucarida</taxon>
        <taxon>Decapoda</taxon>
        <taxon>Pleocyemata</taxon>
        <taxon>Caridea</taxon>
        <taxon>Atyoidea</taxon>
        <taxon>Atyidae</taxon>
        <taxon>Halocaridina</taxon>
    </lineage>
</organism>
<accession>A0AAN8WSF5</accession>
<keyword evidence="7 10" id="KW-0339">Growth factor</keyword>
<keyword evidence="12" id="KW-0812">Transmembrane</keyword>
<keyword evidence="8" id="KW-1015">Disulfide bond</keyword>
<proteinExistence type="inferred from homology"/>
<dbReference type="Gene3D" id="2.10.90.10">
    <property type="entry name" value="Cystine-knot cytokines"/>
    <property type="match status" value="1"/>
</dbReference>
<keyword evidence="9" id="KW-0325">Glycoprotein</keyword>
<evidence type="ECO:0000256" key="2">
    <source>
        <dbReference type="ARBA" id="ARBA00006656"/>
    </source>
</evidence>
<dbReference type="GO" id="GO:0051094">
    <property type="term" value="P:positive regulation of developmental process"/>
    <property type="evidence" value="ECO:0007669"/>
    <property type="project" value="UniProtKB-ARBA"/>
</dbReference>
<dbReference type="InterPro" id="IPR001839">
    <property type="entry name" value="TGF-b_C"/>
</dbReference>
<dbReference type="GO" id="GO:0051240">
    <property type="term" value="P:positive regulation of multicellular organismal process"/>
    <property type="evidence" value="ECO:0007669"/>
    <property type="project" value="UniProtKB-ARBA"/>
</dbReference>